<gene>
    <name evidence="3" type="primary">LOC120110548</name>
</gene>
<evidence type="ECO:0000313" key="2">
    <source>
        <dbReference type="Proteomes" id="UP000228380"/>
    </source>
</evidence>
<keyword evidence="2" id="KW-1185">Reference proteome</keyword>
<dbReference type="InterPro" id="IPR047173">
    <property type="entry name" value="STRAD_A/B-like"/>
</dbReference>
<sequence>MTSVPSSVDATSNLSACSIFPQLHCILQANIFERDNILSMIKQLSASDSPVSNASTNRSIAGASLSSPHIVSEKSLLDFAHEREKKLIQDITDLQWRLICTLEELRRLKARNA</sequence>
<dbReference type="OrthoDB" id="248923at2759"/>
<organism evidence="2 3">
    <name type="scientific">Phoenix dactylifera</name>
    <name type="common">Date palm</name>
    <dbReference type="NCBI Taxonomy" id="42345"/>
    <lineage>
        <taxon>Eukaryota</taxon>
        <taxon>Viridiplantae</taxon>
        <taxon>Streptophyta</taxon>
        <taxon>Embryophyta</taxon>
        <taxon>Tracheophyta</taxon>
        <taxon>Spermatophyta</taxon>
        <taxon>Magnoliopsida</taxon>
        <taxon>Liliopsida</taxon>
        <taxon>Arecaceae</taxon>
        <taxon>Coryphoideae</taxon>
        <taxon>Phoeniceae</taxon>
        <taxon>Phoenix</taxon>
    </lineage>
</organism>
<protein>
    <submittedName>
        <fullName evidence="3">Uncharacterized protein LOC120110548</fullName>
    </submittedName>
</protein>
<name>A0A8B9ACS8_PHODC</name>
<evidence type="ECO:0000256" key="1">
    <source>
        <dbReference type="ARBA" id="ARBA00008874"/>
    </source>
</evidence>
<dbReference type="AlphaFoldDB" id="A0A8B9ACS8"/>
<evidence type="ECO:0000313" key="3">
    <source>
        <dbReference type="RefSeq" id="XP_038981743.1"/>
    </source>
</evidence>
<dbReference type="PANTHER" id="PTHR48014">
    <property type="entry name" value="SERINE/THREONINE-PROTEIN KINASE FRAY2"/>
    <property type="match status" value="1"/>
</dbReference>
<dbReference type="GO" id="GO:0043539">
    <property type="term" value="F:protein serine/threonine kinase activator activity"/>
    <property type="evidence" value="ECO:0007669"/>
    <property type="project" value="InterPro"/>
</dbReference>
<accession>A0A8B9ACS8</accession>
<dbReference type="RefSeq" id="XP_038981743.1">
    <property type="nucleotide sequence ID" value="XM_039125815.1"/>
</dbReference>
<comment type="similarity">
    <text evidence="1">Belongs to the protein kinase superfamily. STE Ser/Thr protein kinase family. STE20 subfamily.</text>
</comment>
<dbReference type="PANTHER" id="PTHR48014:SF24">
    <property type="entry name" value="PROTEIN KINASE SUPERFAMILY PROTEIN"/>
    <property type="match status" value="1"/>
</dbReference>
<reference evidence="2" key="1">
    <citation type="journal article" date="2019" name="Nat. Commun.">
        <title>Genome-wide association mapping of date palm fruit traits.</title>
        <authorList>
            <person name="Hazzouri K.M."/>
            <person name="Gros-Balthazard M."/>
            <person name="Flowers J.M."/>
            <person name="Copetti D."/>
            <person name="Lemansour A."/>
            <person name="Lebrun M."/>
            <person name="Masmoudi K."/>
            <person name="Ferrand S."/>
            <person name="Dhar M.I."/>
            <person name="Fresquez Z.A."/>
            <person name="Rosas U."/>
            <person name="Zhang J."/>
            <person name="Talag J."/>
            <person name="Lee S."/>
            <person name="Kudrna D."/>
            <person name="Powell R.F."/>
            <person name="Leitch I.J."/>
            <person name="Krueger R.R."/>
            <person name="Wing R.A."/>
            <person name="Amiri K.M.A."/>
            <person name="Purugganan M.D."/>
        </authorList>
    </citation>
    <scope>NUCLEOTIDE SEQUENCE [LARGE SCALE GENOMIC DNA]</scope>
    <source>
        <strain evidence="2">cv. Khalas</strain>
    </source>
</reference>
<proteinExistence type="inferred from homology"/>
<dbReference type="Proteomes" id="UP000228380">
    <property type="component" value="Chromosome 1"/>
</dbReference>
<reference evidence="3" key="2">
    <citation type="submission" date="2025-08" db="UniProtKB">
        <authorList>
            <consortium name="RefSeq"/>
        </authorList>
    </citation>
    <scope>IDENTIFICATION</scope>
    <source>
        <tissue evidence="3">Young leaves</tissue>
    </source>
</reference>
<dbReference type="KEGG" id="pda:120110548"/>
<dbReference type="GeneID" id="120110548"/>